<dbReference type="Proteomes" id="UP001562425">
    <property type="component" value="Unassembled WGS sequence"/>
</dbReference>
<dbReference type="AlphaFoldDB" id="A0ABD1CJH7"/>
<evidence type="ECO:0000313" key="1">
    <source>
        <dbReference type="EMBL" id="KAL1376549.1"/>
    </source>
</evidence>
<proteinExistence type="predicted"/>
<dbReference type="InterPro" id="IPR036871">
    <property type="entry name" value="PX_dom_sf"/>
</dbReference>
<name>A0ABD1CJH7_CULPP</name>
<keyword evidence="2" id="KW-1185">Reference proteome</keyword>
<evidence type="ECO:0008006" key="3">
    <source>
        <dbReference type="Google" id="ProtNLM"/>
    </source>
</evidence>
<gene>
    <name evidence="1" type="ORF">pipiens_016842</name>
</gene>
<reference evidence="1 2" key="1">
    <citation type="submission" date="2024-05" db="EMBL/GenBank/DDBJ databases">
        <title>Culex pipiens pipiens assembly and annotation.</title>
        <authorList>
            <person name="Alout H."/>
            <person name="Durand T."/>
        </authorList>
    </citation>
    <scope>NUCLEOTIDE SEQUENCE [LARGE SCALE GENOMIC DNA]</scope>
    <source>
        <strain evidence="1">HA-2024</strain>
        <tissue evidence="1">Whole body</tissue>
    </source>
</reference>
<dbReference type="Gene3D" id="3.30.1520.10">
    <property type="entry name" value="Phox-like domain"/>
    <property type="match status" value="1"/>
</dbReference>
<protein>
    <recommendedName>
        <fullName evidence="3">PX domain-containing protein</fullName>
    </recommendedName>
</protein>
<dbReference type="PANTHER" id="PTHR45850">
    <property type="entry name" value="SORTING NEXIN FAMILY MEMBER"/>
    <property type="match status" value="1"/>
</dbReference>
<evidence type="ECO:0000313" key="2">
    <source>
        <dbReference type="Proteomes" id="UP001562425"/>
    </source>
</evidence>
<dbReference type="PANTHER" id="PTHR45850:SF1">
    <property type="entry name" value="SORTING NEXIN 6, ISOFORM B"/>
    <property type="match status" value="1"/>
</dbReference>
<accession>A0ABD1CJH7</accession>
<organism evidence="1 2">
    <name type="scientific">Culex pipiens pipiens</name>
    <name type="common">Northern house mosquito</name>
    <dbReference type="NCBI Taxonomy" id="38569"/>
    <lineage>
        <taxon>Eukaryota</taxon>
        <taxon>Metazoa</taxon>
        <taxon>Ecdysozoa</taxon>
        <taxon>Arthropoda</taxon>
        <taxon>Hexapoda</taxon>
        <taxon>Insecta</taxon>
        <taxon>Pterygota</taxon>
        <taxon>Neoptera</taxon>
        <taxon>Endopterygota</taxon>
        <taxon>Diptera</taxon>
        <taxon>Nematocera</taxon>
        <taxon>Culicoidea</taxon>
        <taxon>Culicidae</taxon>
        <taxon>Culicinae</taxon>
        <taxon>Culicini</taxon>
        <taxon>Culex</taxon>
        <taxon>Culex</taxon>
    </lineage>
</organism>
<sequence length="227" mass="25915">MKEDLEAEYLATFTKTVAIHEVFLTQMTTHPVFRNDSHLKVFLEFDQDLCANLKKKIDVFGGLMRRIGKTTDEILLGATVKYVNDFFEHELQFLGEYHATLKEPALRTEKITKKYKEVANAHIRFSSVLTTLSTAEHGTLEMFLAKTPRRQRPGPHARRHAPVLPATPPRPCRFVGCAASQRTRPLTGIWKIARAKNKDVYATCQMMLAQDVDGQKQQIDAAECQWK</sequence>
<comment type="caution">
    <text evidence="1">The sequence shown here is derived from an EMBL/GenBank/DDBJ whole genome shotgun (WGS) entry which is preliminary data.</text>
</comment>
<dbReference type="EMBL" id="JBEHCU010011600">
    <property type="protein sequence ID" value="KAL1376549.1"/>
    <property type="molecule type" value="Genomic_DNA"/>
</dbReference>